<evidence type="ECO:0000256" key="2">
    <source>
        <dbReference type="SAM" id="MobiDB-lite"/>
    </source>
</evidence>
<protein>
    <submittedName>
        <fullName evidence="3">Uncharacterized protein</fullName>
    </submittedName>
</protein>
<evidence type="ECO:0000313" key="4">
    <source>
        <dbReference type="Proteomes" id="UP001054252"/>
    </source>
</evidence>
<keyword evidence="1" id="KW-0175">Coiled coil</keyword>
<dbReference type="Proteomes" id="UP001054252">
    <property type="component" value="Unassembled WGS sequence"/>
</dbReference>
<feature type="region of interest" description="Disordered" evidence="2">
    <location>
        <begin position="239"/>
        <end position="258"/>
    </location>
</feature>
<evidence type="ECO:0000256" key="1">
    <source>
        <dbReference type="SAM" id="Coils"/>
    </source>
</evidence>
<dbReference type="AlphaFoldDB" id="A0AAV5JEH6"/>
<gene>
    <name evidence="3" type="ORF">SLEP1_g22184</name>
</gene>
<accession>A0AAV5JEH6</accession>
<sequence length="527" mass="58047">MTQQEPEICSIRPFKASRIFLALARVTGPPWVCNGSHDVDVNHVVIDVGALGNIAEEVCDFYSIIAGSGEDNGQWVPVCPPILGMVEEEYDHVAATGEELGSRPVHNDKRLGVKYDDSSLIPISGDGFGPIPILGDDKVLSKSKEAKRVEALAVNMEKALANPEVRQKILANEISKPPLPDDILSVVDSIIDWSDPTSFTAELLKKAKASEAPPQKPTTVFKKARPRLQSVLVEKRGRRSLRGKDKGFQGNINTNRAAPKEFKSDVGNAVKKSISNKSKVDVGTPAISLAKKATNPREVEHNGQPSSTPAKSGEIDDLALRLLKNLDEMNEDKDVSLARFGLVPMGGSRAVGMFAMPTMLESWACYLLDIFPNLMTRKKAKWWDAIDDAKSINFKVNAIRTHLSNLAKAYLEKTEFCTTEGDMAKSLDERIKEQVKHIEEMEKSLAETKKLILKLEKGLVSAKAYLGSLNQEKERLNCNSVVELCQVCIEAAKAFEDELGPFFAINRSHVPIFSSCFILFPLLYVDC</sequence>
<comment type="caution">
    <text evidence="3">The sequence shown here is derived from an EMBL/GenBank/DDBJ whole genome shotgun (WGS) entry which is preliminary data.</text>
</comment>
<name>A0AAV5JEH6_9ROSI</name>
<evidence type="ECO:0000313" key="3">
    <source>
        <dbReference type="EMBL" id="GKV10876.1"/>
    </source>
</evidence>
<feature type="coiled-coil region" evidence="1">
    <location>
        <begin position="424"/>
        <end position="458"/>
    </location>
</feature>
<proteinExistence type="predicted"/>
<keyword evidence="4" id="KW-1185">Reference proteome</keyword>
<organism evidence="3 4">
    <name type="scientific">Rubroshorea leprosula</name>
    <dbReference type="NCBI Taxonomy" id="152421"/>
    <lineage>
        <taxon>Eukaryota</taxon>
        <taxon>Viridiplantae</taxon>
        <taxon>Streptophyta</taxon>
        <taxon>Embryophyta</taxon>
        <taxon>Tracheophyta</taxon>
        <taxon>Spermatophyta</taxon>
        <taxon>Magnoliopsida</taxon>
        <taxon>eudicotyledons</taxon>
        <taxon>Gunneridae</taxon>
        <taxon>Pentapetalae</taxon>
        <taxon>rosids</taxon>
        <taxon>malvids</taxon>
        <taxon>Malvales</taxon>
        <taxon>Dipterocarpaceae</taxon>
        <taxon>Rubroshorea</taxon>
    </lineage>
</organism>
<reference evidence="3 4" key="1">
    <citation type="journal article" date="2021" name="Commun. Biol.">
        <title>The genome of Shorea leprosula (Dipterocarpaceae) highlights the ecological relevance of drought in aseasonal tropical rainforests.</title>
        <authorList>
            <person name="Ng K.K.S."/>
            <person name="Kobayashi M.J."/>
            <person name="Fawcett J.A."/>
            <person name="Hatakeyama M."/>
            <person name="Paape T."/>
            <person name="Ng C.H."/>
            <person name="Ang C.C."/>
            <person name="Tnah L.H."/>
            <person name="Lee C.T."/>
            <person name="Nishiyama T."/>
            <person name="Sese J."/>
            <person name="O'Brien M.J."/>
            <person name="Copetti D."/>
            <person name="Mohd Noor M.I."/>
            <person name="Ong R.C."/>
            <person name="Putra M."/>
            <person name="Sireger I.Z."/>
            <person name="Indrioko S."/>
            <person name="Kosugi Y."/>
            <person name="Izuno A."/>
            <person name="Isagi Y."/>
            <person name="Lee S.L."/>
            <person name="Shimizu K.K."/>
        </authorList>
    </citation>
    <scope>NUCLEOTIDE SEQUENCE [LARGE SCALE GENOMIC DNA]</scope>
    <source>
        <strain evidence="3">214</strain>
    </source>
</reference>
<feature type="region of interest" description="Disordered" evidence="2">
    <location>
        <begin position="290"/>
        <end position="312"/>
    </location>
</feature>
<dbReference type="EMBL" id="BPVZ01000033">
    <property type="protein sequence ID" value="GKV10876.1"/>
    <property type="molecule type" value="Genomic_DNA"/>
</dbReference>